<organism evidence="3 4">
    <name type="scientific">Lasius niger</name>
    <name type="common">Black garden ant</name>
    <dbReference type="NCBI Taxonomy" id="67767"/>
    <lineage>
        <taxon>Eukaryota</taxon>
        <taxon>Metazoa</taxon>
        <taxon>Ecdysozoa</taxon>
        <taxon>Arthropoda</taxon>
        <taxon>Hexapoda</taxon>
        <taxon>Insecta</taxon>
        <taxon>Pterygota</taxon>
        <taxon>Neoptera</taxon>
        <taxon>Endopterygota</taxon>
        <taxon>Hymenoptera</taxon>
        <taxon>Apocrita</taxon>
        <taxon>Aculeata</taxon>
        <taxon>Formicoidea</taxon>
        <taxon>Formicidae</taxon>
        <taxon>Formicinae</taxon>
        <taxon>Lasius</taxon>
        <taxon>Lasius</taxon>
    </lineage>
</organism>
<gene>
    <name evidence="3" type="ORF">RF55_10684</name>
</gene>
<dbReference type="GO" id="GO:0016853">
    <property type="term" value="F:isomerase activity"/>
    <property type="evidence" value="ECO:0007669"/>
    <property type="project" value="UniProtKB-KW"/>
</dbReference>
<dbReference type="PaxDb" id="67767-A0A0J7NAM1"/>
<keyword evidence="3" id="KW-0413">Isomerase</keyword>
<name>A0A0J7NAM1_LASNI</name>
<protein>
    <submittedName>
        <fullName evidence="3">Protein disulfide-isomerase</fullName>
    </submittedName>
</protein>
<evidence type="ECO:0000313" key="3">
    <source>
        <dbReference type="EMBL" id="KMQ89660.1"/>
    </source>
</evidence>
<feature type="signal peptide" evidence="2">
    <location>
        <begin position="1"/>
        <end position="29"/>
    </location>
</feature>
<evidence type="ECO:0000313" key="4">
    <source>
        <dbReference type="Proteomes" id="UP000036403"/>
    </source>
</evidence>
<feature type="region of interest" description="Disordered" evidence="1">
    <location>
        <begin position="35"/>
        <end position="54"/>
    </location>
</feature>
<dbReference type="STRING" id="67767.A0A0J7NAM1"/>
<dbReference type="EMBL" id="LBMM01007519">
    <property type="protein sequence ID" value="KMQ89660.1"/>
    <property type="molecule type" value="Genomic_DNA"/>
</dbReference>
<sequence>MPTTTDYPRTMVLLAVLTLISLLLGHVDAAAKTKAEESASSRGSAGKPKEAEPVIEEVTAKQLERLLNEKDFVAVYWCKCLLSVALM</sequence>
<keyword evidence="4" id="KW-1185">Reference proteome</keyword>
<proteinExistence type="predicted"/>
<dbReference type="Proteomes" id="UP000036403">
    <property type="component" value="Unassembled WGS sequence"/>
</dbReference>
<reference evidence="3 4" key="1">
    <citation type="submission" date="2015-04" db="EMBL/GenBank/DDBJ databases">
        <title>Lasius niger genome sequencing.</title>
        <authorList>
            <person name="Konorov E.A."/>
            <person name="Nikitin M.A."/>
            <person name="Kirill M.V."/>
            <person name="Chang P."/>
        </authorList>
    </citation>
    <scope>NUCLEOTIDE SEQUENCE [LARGE SCALE GENOMIC DNA]</scope>
    <source>
        <tissue evidence="3">Whole</tissue>
    </source>
</reference>
<feature type="chain" id="PRO_5005291087" evidence="2">
    <location>
        <begin position="30"/>
        <end position="87"/>
    </location>
</feature>
<dbReference type="OrthoDB" id="7700748at2759"/>
<evidence type="ECO:0000256" key="1">
    <source>
        <dbReference type="SAM" id="MobiDB-lite"/>
    </source>
</evidence>
<evidence type="ECO:0000256" key="2">
    <source>
        <dbReference type="SAM" id="SignalP"/>
    </source>
</evidence>
<comment type="caution">
    <text evidence="3">The sequence shown here is derived from an EMBL/GenBank/DDBJ whole genome shotgun (WGS) entry which is preliminary data.</text>
</comment>
<keyword evidence="2" id="KW-0732">Signal</keyword>
<accession>A0A0J7NAM1</accession>
<dbReference type="AlphaFoldDB" id="A0A0J7NAM1"/>